<keyword evidence="3" id="KW-0808">Transferase</keyword>
<dbReference type="PANTHER" id="PTHR23028">
    <property type="entry name" value="ACETYLTRANSFERASE"/>
    <property type="match status" value="1"/>
</dbReference>
<feature type="transmembrane region" description="Helical" evidence="1">
    <location>
        <begin position="48"/>
        <end position="68"/>
    </location>
</feature>
<dbReference type="GO" id="GO:0016747">
    <property type="term" value="F:acyltransferase activity, transferring groups other than amino-acyl groups"/>
    <property type="evidence" value="ECO:0007669"/>
    <property type="project" value="InterPro"/>
</dbReference>
<evidence type="ECO:0000313" key="4">
    <source>
        <dbReference type="Proteomes" id="UP000306113"/>
    </source>
</evidence>
<dbReference type="Proteomes" id="UP000306113">
    <property type="component" value="Unassembled WGS sequence"/>
</dbReference>
<dbReference type="InterPro" id="IPR002656">
    <property type="entry name" value="Acyl_transf_3_dom"/>
</dbReference>
<keyword evidence="1" id="KW-0812">Transmembrane</keyword>
<feature type="transmembrane region" description="Helical" evidence="1">
    <location>
        <begin position="237"/>
        <end position="253"/>
    </location>
</feature>
<dbReference type="GO" id="GO:0000271">
    <property type="term" value="P:polysaccharide biosynthetic process"/>
    <property type="evidence" value="ECO:0007669"/>
    <property type="project" value="TreeGrafter"/>
</dbReference>
<feature type="transmembrane region" description="Helical" evidence="1">
    <location>
        <begin position="293"/>
        <end position="316"/>
    </location>
</feature>
<keyword evidence="1" id="KW-0472">Membrane</keyword>
<dbReference type="GO" id="GO:0016020">
    <property type="term" value="C:membrane"/>
    <property type="evidence" value="ECO:0007669"/>
    <property type="project" value="TreeGrafter"/>
</dbReference>
<feature type="transmembrane region" description="Helical" evidence="1">
    <location>
        <begin position="159"/>
        <end position="180"/>
    </location>
</feature>
<accession>A0A4S3MDS4</accession>
<gene>
    <name evidence="3" type="ORF">E7681_02680</name>
</gene>
<dbReference type="OrthoDB" id="9796461at2"/>
<keyword evidence="4" id="KW-1185">Reference proteome</keyword>
<sequence>MANDGHPHGPLLTLQAGRGLAALAVVLHHAGQASDAFANNNLGEALEWGANGVDFFFVLSGFIIYFVHGSDPGTTEAARSYLLKRLRRIFVPYYPVALAMIAAYLLVPGLSQANRDWGWLTSLTLLPSAQPPALSVAWTLVFEICFYLFFLIGHFSGTLRVLAAGWAFAVCLAWVTHIALPKALSTYLLNPLVLEFLSGMTAAWLFRRLPSRMALWPALAGAALWALYLTIPEAHRVLMGLAFAGGILSAALLEQSSRIPIPRALLLLGAASYAIYLVHNPLMSLVARVFGPAGWSLTFAACCFSGLAVGLAYHLLYEIPALRVLTPVSRRDSSFGKACVNE</sequence>
<protein>
    <submittedName>
        <fullName evidence="3">Acyltransferase</fullName>
    </submittedName>
</protein>
<evidence type="ECO:0000256" key="1">
    <source>
        <dbReference type="SAM" id="Phobius"/>
    </source>
</evidence>
<keyword evidence="1" id="KW-1133">Transmembrane helix</keyword>
<dbReference type="RefSeq" id="WP_136337706.1">
    <property type="nucleotide sequence ID" value="NZ_SSMD01000001.1"/>
</dbReference>
<dbReference type="PANTHER" id="PTHR23028:SF131">
    <property type="entry name" value="BLR2367 PROTEIN"/>
    <property type="match status" value="1"/>
</dbReference>
<dbReference type="InterPro" id="IPR050879">
    <property type="entry name" value="Acyltransferase_3"/>
</dbReference>
<evidence type="ECO:0000313" key="3">
    <source>
        <dbReference type="EMBL" id="THD76762.1"/>
    </source>
</evidence>
<feature type="domain" description="Acyltransferase 3" evidence="2">
    <location>
        <begin position="14"/>
        <end position="312"/>
    </location>
</feature>
<name>A0A4S3MDS4_9RHOB</name>
<organism evidence="3 4">
    <name type="scientific">Thalassobius vesicularis</name>
    <dbReference type="NCBI Taxonomy" id="1294297"/>
    <lineage>
        <taxon>Bacteria</taxon>
        <taxon>Pseudomonadati</taxon>
        <taxon>Pseudomonadota</taxon>
        <taxon>Alphaproteobacteria</taxon>
        <taxon>Rhodobacterales</taxon>
        <taxon>Roseobacteraceae</taxon>
        <taxon>Thalassovita</taxon>
    </lineage>
</organism>
<feature type="transmembrane region" description="Helical" evidence="1">
    <location>
        <begin position="265"/>
        <end position="287"/>
    </location>
</feature>
<dbReference type="Pfam" id="PF01757">
    <property type="entry name" value="Acyl_transf_3"/>
    <property type="match status" value="1"/>
</dbReference>
<feature type="transmembrane region" description="Helical" evidence="1">
    <location>
        <begin position="131"/>
        <end position="152"/>
    </location>
</feature>
<feature type="transmembrane region" description="Helical" evidence="1">
    <location>
        <begin position="186"/>
        <end position="206"/>
    </location>
</feature>
<evidence type="ECO:0000259" key="2">
    <source>
        <dbReference type="Pfam" id="PF01757"/>
    </source>
</evidence>
<reference evidence="3 4" key="1">
    <citation type="submission" date="2019-04" db="EMBL/GenBank/DDBJ databases">
        <title>Draft genome sequence of Youngimonas vesicularis.</title>
        <authorList>
            <person name="Hameed A."/>
        </authorList>
    </citation>
    <scope>NUCLEOTIDE SEQUENCE [LARGE SCALE GENOMIC DNA]</scope>
    <source>
        <strain evidence="3 4">CC-AMW-E</strain>
    </source>
</reference>
<keyword evidence="3" id="KW-0012">Acyltransferase</keyword>
<dbReference type="AlphaFoldDB" id="A0A4S3MDS4"/>
<feature type="transmembrane region" description="Helical" evidence="1">
    <location>
        <begin position="89"/>
        <end position="111"/>
    </location>
</feature>
<comment type="caution">
    <text evidence="3">The sequence shown here is derived from an EMBL/GenBank/DDBJ whole genome shotgun (WGS) entry which is preliminary data.</text>
</comment>
<feature type="transmembrane region" description="Helical" evidence="1">
    <location>
        <begin position="213"/>
        <end position="231"/>
    </location>
</feature>
<proteinExistence type="predicted"/>
<dbReference type="EMBL" id="SSMD01000001">
    <property type="protein sequence ID" value="THD76762.1"/>
    <property type="molecule type" value="Genomic_DNA"/>
</dbReference>